<dbReference type="Gene3D" id="3.30.497.10">
    <property type="entry name" value="Antithrombin, subunit I, domain 2"/>
    <property type="match status" value="1"/>
</dbReference>
<feature type="signal peptide" evidence="6">
    <location>
        <begin position="1"/>
        <end position="25"/>
    </location>
</feature>
<dbReference type="InterPro" id="IPR023795">
    <property type="entry name" value="Serpin_CS"/>
</dbReference>
<dbReference type="OMA" id="VPMSLNM"/>
<feature type="chain" id="PRO_5005536575" description="Serpin domain-containing protein" evidence="6">
    <location>
        <begin position="26"/>
        <end position="405"/>
    </location>
</feature>
<dbReference type="FunFam" id="3.30.497.10:FF:000006">
    <property type="entry name" value="Plasminogen activator inhibitor 1"/>
    <property type="match status" value="1"/>
</dbReference>
<dbReference type="OrthoDB" id="671595at2759"/>
<gene>
    <name evidence="8" type="ORF">FF38_01698</name>
</gene>
<dbReference type="GO" id="GO:0004867">
    <property type="term" value="F:serine-type endopeptidase inhibitor activity"/>
    <property type="evidence" value="ECO:0007669"/>
    <property type="project" value="UniProtKB-KW"/>
</dbReference>
<dbReference type="AlphaFoldDB" id="A0A0L0CKQ5"/>
<dbReference type="PROSITE" id="PS00284">
    <property type="entry name" value="SERPIN"/>
    <property type="match status" value="1"/>
</dbReference>
<dbReference type="CDD" id="cd19954">
    <property type="entry name" value="serpin42Dd-like_insects"/>
    <property type="match status" value="1"/>
</dbReference>
<dbReference type="InterPro" id="IPR042185">
    <property type="entry name" value="Serpin_sf_2"/>
</dbReference>
<evidence type="ECO:0000256" key="6">
    <source>
        <dbReference type="SAM" id="SignalP"/>
    </source>
</evidence>
<evidence type="ECO:0000256" key="2">
    <source>
        <dbReference type="ARBA" id="ARBA00022690"/>
    </source>
</evidence>
<accession>A0A0L0CKQ5</accession>
<evidence type="ECO:0000313" key="8">
    <source>
        <dbReference type="EMBL" id="KNC32851.1"/>
    </source>
</evidence>
<dbReference type="EMBL" id="JRES01000264">
    <property type="protein sequence ID" value="KNC32851.1"/>
    <property type="molecule type" value="Genomic_DNA"/>
</dbReference>
<dbReference type="SUPFAM" id="SSF56574">
    <property type="entry name" value="Serpins"/>
    <property type="match status" value="1"/>
</dbReference>
<dbReference type="SMART" id="SM00093">
    <property type="entry name" value="SERPIN"/>
    <property type="match status" value="1"/>
</dbReference>
<comment type="similarity">
    <text evidence="1 5">Belongs to the serpin family.</text>
</comment>
<dbReference type="InterPro" id="IPR036186">
    <property type="entry name" value="Serpin_sf"/>
</dbReference>
<protein>
    <recommendedName>
        <fullName evidence="7">Serpin domain-containing protein</fullName>
    </recommendedName>
</protein>
<dbReference type="Gene3D" id="2.30.39.10">
    <property type="entry name" value="Alpha-1-antitrypsin, domain 1"/>
    <property type="match status" value="1"/>
</dbReference>
<proteinExistence type="inferred from homology"/>
<reference evidence="8 9" key="1">
    <citation type="journal article" date="2015" name="Nat. Commun.">
        <title>Lucilia cuprina genome unlocks parasitic fly biology to underpin future interventions.</title>
        <authorList>
            <person name="Anstead C.A."/>
            <person name="Korhonen P.K."/>
            <person name="Young N.D."/>
            <person name="Hall R.S."/>
            <person name="Jex A.R."/>
            <person name="Murali S.C."/>
            <person name="Hughes D.S."/>
            <person name="Lee S.F."/>
            <person name="Perry T."/>
            <person name="Stroehlein A.J."/>
            <person name="Ansell B.R."/>
            <person name="Breugelmans B."/>
            <person name="Hofmann A."/>
            <person name="Qu J."/>
            <person name="Dugan S."/>
            <person name="Lee S.L."/>
            <person name="Chao H."/>
            <person name="Dinh H."/>
            <person name="Han Y."/>
            <person name="Doddapaneni H.V."/>
            <person name="Worley K.C."/>
            <person name="Muzny D.M."/>
            <person name="Ioannidis P."/>
            <person name="Waterhouse R.M."/>
            <person name="Zdobnov E.M."/>
            <person name="James P.J."/>
            <person name="Bagnall N.H."/>
            <person name="Kotze A.C."/>
            <person name="Gibbs R.A."/>
            <person name="Richards S."/>
            <person name="Batterham P."/>
            <person name="Gasser R.B."/>
        </authorList>
    </citation>
    <scope>NUCLEOTIDE SEQUENCE [LARGE SCALE GENOMIC DNA]</scope>
    <source>
        <strain evidence="8 9">LS</strain>
        <tissue evidence="8">Full body</tissue>
    </source>
</reference>
<keyword evidence="2" id="KW-0646">Protease inhibitor</keyword>
<name>A0A0L0CKQ5_LUCCU</name>
<dbReference type="InterPro" id="IPR023796">
    <property type="entry name" value="Serpin_dom"/>
</dbReference>
<sequence length="405" mass="45150">MTSLISTALLIGTILLSHQYNYIMAGTIAPSESANRNLFAADLFSVIVDKKTNENIVYSPASIQTCLALAYTGAEGETAEEMRKVLKLGVGNKTQVAEKYGEFLKTAFTHSKSEEKGPQLKMANRVYVNNQLKLLPQFNKIAQDYFQSQAENVDFTQSEAVAKQINNWVAQQTENKIQDLLTPDAVNGDTSAVLVNAIYFKGKWLNPFSEITTSKADFHLNSKQKLEVDTMYTDDRFGYVELPELKATALEMPYENSELSMLIILPNEIEGLEKLEENLKGLDLNDITSKMSVESVDVFLPKFRIEFDIDLKEPLMKMGMSSIFSSSANFSALFDTSTPQKISDVKHKAFLDVNEAGSEAAAATYLKIVPMSLNLDQKTFRADHPFVFAIRSKTAVYFAGHVAKF</sequence>
<evidence type="ECO:0000259" key="7">
    <source>
        <dbReference type="SMART" id="SM00093"/>
    </source>
</evidence>
<dbReference type="InterPro" id="IPR042178">
    <property type="entry name" value="Serpin_sf_1"/>
</dbReference>
<keyword evidence="3 6" id="KW-0732">Signal</keyword>
<comment type="caution">
    <text evidence="8">The sequence shown here is derived from an EMBL/GenBank/DDBJ whole genome shotgun (WGS) entry which is preliminary data.</text>
</comment>
<dbReference type="Proteomes" id="UP000037069">
    <property type="component" value="Unassembled WGS sequence"/>
</dbReference>
<evidence type="ECO:0000313" key="9">
    <source>
        <dbReference type="Proteomes" id="UP000037069"/>
    </source>
</evidence>
<keyword evidence="4" id="KW-0722">Serine protease inhibitor</keyword>
<evidence type="ECO:0000256" key="4">
    <source>
        <dbReference type="ARBA" id="ARBA00022900"/>
    </source>
</evidence>
<dbReference type="PANTHER" id="PTHR11461:SF211">
    <property type="entry name" value="GH10112P-RELATED"/>
    <property type="match status" value="1"/>
</dbReference>
<evidence type="ECO:0000256" key="5">
    <source>
        <dbReference type="RuleBase" id="RU000411"/>
    </source>
</evidence>
<organism evidence="8 9">
    <name type="scientific">Lucilia cuprina</name>
    <name type="common">Green bottle fly</name>
    <name type="synonym">Australian sheep blowfly</name>
    <dbReference type="NCBI Taxonomy" id="7375"/>
    <lineage>
        <taxon>Eukaryota</taxon>
        <taxon>Metazoa</taxon>
        <taxon>Ecdysozoa</taxon>
        <taxon>Arthropoda</taxon>
        <taxon>Hexapoda</taxon>
        <taxon>Insecta</taxon>
        <taxon>Pterygota</taxon>
        <taxon>Neoptera</taxon>
        <taxon>Endopterygota</taxon>
        <taxon>Diptera</taxon>
        <taxon>Brachycera</taxon>
        <taxon>Muscomorpha</taxon>
        <taxon>Oestroidea</taxon>
        <taxon>Calliphoridae</taxon>
        <taxon>Luciliinae</taxon>
        <taxon>Lucilia</taxon>
    </lineage>
</organism>
<dbReference type="GO" id="GO:0005615">
    <property type="term" value="C:extracellular space"/>
    <property type="evidence" value="ECO:0007669"/>
    <property type="project" value="InterPro"/>
</dbReference>
<evidence type="ECO:0000256" key="1">
    <source>
        <dbReference type="ARBA" id="ARBA00009500"/>
    </source>
</evidence>
<dbReference type="PANTHER" id="PTHR11461">
    <property type="entry name" value="SERINE PROTEASE INHIBITOR, SERPIN"/>
    <property type="match status" value="1"/>
</dbReference>
<dbReference type="InterPro" id="IPR000215">
    <property type="entry name" value="Serpin_fam"/>
</dbReference>
<keyword evidence="9" id="KW-1185">Reference proteome</keyword>
<dbReference type="Pfam" id="PF00079">
    <property type="entry name" value="Serpin"/>
    <property type="match status" value="1"/>
</dbReference>
<feature type="domain" description="Serpin" evidence="7">
    <location>
        <begin position="41"/>
        <end position="405"/>
    </location>
</feature>
<evidence type="ECO:0000256" key="3">
    <source>
        <dbReference type="ARBA" id="ARBA00022729"/>
    </source>
</evidence>